<dbReference type="PANTHER" id="PTHR10961">
    <property type="entry name" value="PEROXISOMAL SARCOSINE OXIDASE"/>
    <property type="match status" value="1"/>
</dbReference>
<dbReference type="Pfam" id="PF01266">
    <property type="entry name" value="DAO"/>
    <property type="match status" value="1"/>
</dbReference>
<dbReference type="InterPro" id="IPR006076">
    <property type="entry name" value="FAD-dep_OxRdtase"/>
</dbReference>
<keyword evidence="4 6" id="KW-0560">Oxidoreductase</keyword>
<comment type="caution">
    <text evidence="6">The sequence shown here is derived from an EMBL/GenBank/DDBJ whole genome shotgun (WGS) entry which is preliminary data.</text>
</comment>
<dbReference type="Gene3D" id="3.30.9.10">
    <property type="entry name" value="D-Amino Acid Oxidase, subunit A, domain 2"/>
    <property type="match status" value="1"/>
</dbReference>
<dbReference type="Proteomes" id="UP000307943">
    <property type="component" value="Unassembled WGS sequence"/>
</dbReference>
<dbReference type="SUPFAM" id="SSF54373">
    <property type="entry name" value="FAD-linked reductases, C-terminal domain"/>
    <property type="match status" value="1"/>
</dbReference>
<keyword evidence="2" id="KW-0285">Flavoprotein</keyword>
<dbReference type="GO" id="GO:0050660">
    <property type="term" value="F:flavin adenine dinucleotide binding"/>
    <property type="evidence" value="ECO:0007669"/>
    <property type="project" value="InterPro"/>
</dbReference>
<name>A0A5C4T1W4_9BACL</name>
<dbReference type="Gene3D" id="3.50.50.60">
    <property type="entry name" value="FAD/NAD(P)-binding domain"/>
    <property type="match status" value="1"/>
</dbReference>
<comment type="cofactor">
    <cofactor evidence="1">
        <name>FAD</name>
        <dbReference type="ChEBI" id="CHEBI:57692"/>
    </cofactor>
</comment>
<evidence type="ECO:0000313" key="6">
    <source>
        <dbReference type="EMBL" id="TNJ62750.1"/>
    </source>
</evidence>
<dbReference type="OrthoDB" id="9794226at2"/>
<evidence type="ECO:0000256" key="4">
    <source>
        <dbReference type="ARBA" id="ARBA00023002"/>
    </source>
</evidence>
<protein>
    <submittedName>
        <fullName evidence="6">N-methyl-L-tryptophan oxidase</fullName>
        <ecNumber evidence="6">1.5.3.2</ecNumber>
    </submittedName>
</protein>
<accession>A0A5C4T1W4</accession>
<dbReference type="GO" id="GO:0008115">
    <property type="term" value="F:sarcosine oxidase activity"/>
    <property type="evidence" value="ECO:0007669"/>
    <property type="project" value="TreeGrafter"/>
</dbReference>
<keyword evidence="7" id="KW-1185">Reference proteome</keyword>
<dbReference type="GO" id="GO:0005829">
    <property type="term" value="C:cytosol"/>
    <property type="evidence" value="ECO:0007669"/>
    <property type="project" value="TreeGrafter"/>
</dbReference>
<feature type="domain" description="FAD dependent oxidoreductase" evidence="5">
    <location>
        <begin position="17"/>
        <end position="368"/>
    </location>
</feature>
<dbReference type="PANTHER" id="PTHR10961:SF7">
    <property type="entry name" value="FAD DEPENDENT OXIDOREDUCTASE DOMAIN-CONTAINING PROTEIN"/>
    <property type="match status" value="1"/>
</dbReference>
<organism evidence="6 7">
    <name type="scientific">Paenibacillus hemerocallicola</name>
    <dbReference type="NCBI Taxonomy" id="1172614"/>
    <lineage>
        <taxon>Bacteria</taxon>
        <taxon>Bacillati</taxon>
        <taxon>Bacillota</taxon>
        <taxon>Bacilli</taxon>
        <taxon>Bacillales</taxon>
        <taxon>Paenibacillaceae</taxon>
        <taxon>Paenibacillus</taxon>
    </lineage>
</organism>
<keyword evidence="3" id="KW-0274">FAD</keyword>
<evidence type="ECO:0000256" key="1">
    <source>
        <dbReference type="ARBA" id="ARBA00001974"/>
    </source>
</evidence>
<dbReference type="NCBIfam" id="NF008425">
    <property type="entry name" value="PRK11259.1"/>
    <property type="match status" value="1"/>
</dbReference>
<evidence type="ECO:0000256" key="2">
    <source>
        <dbReference type="ARBA" id="ARBA00022630"/>
    </source>
</evidence>
<gene>
    <name evidence="6" type="primary">solA</name>
    <name evidence="6" type="ORF">FE784_29350</name>
</gene>
<dbReference type="EMBL" id="VDCQ01000054">
    <property type="protein sequence ID" value="TNJ62750.1"/>
    <property type="molecule type" value="Genomic_DNA"/>
</dbReference>
<reference evidence="6 7" key="1">
    <citation type="submission" date="2019-05" db="EMBL/GenBank/DDBJ databases">
        <title>We sequenced the genome of Paenibacillus hemerocallicola KCTC 33185 for further insight into its adaptation and study the phylogeny of Paenibacillus.</title>
        <authorList>
            <person name="Narsing Rao M.P."/>
        </authorList>
    </citation>
    <scope>NUCLEOTIDE SEQUENCE [LARGE SCALE GENOMIC DNA]</scope>
    <source>
        <strain evidence="6 7">KCTC 33185</strain>
    </source>
</reference>
<sequence length="394" mass="43278">MNLYWKGEHPVAKKRYDVIVIGAGAMGMAAGFHAADKGASTLLIDSFDPPHERGSHHGDTRIIRHAYAMHEAYVPLALRAQRLWEELERETGTELNRKIGLLRVCERGAPSLGMQEKFADAYGIPLERIDAAEMSYRWPGMTFRGDEEGCYEPQGGLLYSEACIRAYRSLALSRGAVLRTDEPVLAISSEAGPVAVTTAKGGYEADRLIVCAGVWASRLLAGLGLPIRPIRKPIAWFRADSPLYDAGTFPAFTYNVPTGEYFGIPGDAASGLKIGRHDGGRPADPDTVERRFGAYSEDEAELRAFLRDYMPGANGSLVRGSVCMYAMTADEHFVIDRHPADERVWLACGFSGHGFKFASAVGQMMADLAIRGETALDRSPFSLARFQRENRSRP</sequence>
<dbReference type="AlphaFoldDB" id="A0A5C4T1W4"/>
<evidence type="ECO:0000256" key="3">
    <source>
        <dbReference type="ARBA" id="ARBA00022827"/>
    </source>
</evidence>
<evidence type="ECO:0000259" key="5">
    <source>
        <dbReference type="Pfam" id="PF01266"/>
    </source>
</evidence>
<dbReference type="SUPFAM" id="SSF51905">
    <property type="entry name" value="FAD/NAD(P)-binding domain"/>
    <property type="match status" value="1"/>
</dbReference>
<evidence type="ECO:0000313" key="7">
    <source>
        <dbReference type="Proteomes" id="UP000307943"/>
    </source>
</evidence>
<dbReference type="GO" id="GO:0050131">
    <property type="term" value="F:N-methyl-L-amino-acid oxidase activity"/>
    <property type="evidence" value="ECO:0007669"/>
    <property type="project" value="UniProtKB-EC"/>
</dbReference>
<dbReference type="EC" id="1.5.3.2" evidence="6"/>
<dbReference type="InterPro" id="IPR036188">
    <property type="entry name" value="FAD/NAD-bd_sf"/>
</dbReference>
<dbReference type="InterPro" id="IPR045170">
    <property type="entry name" value="MTOX"/>
</dbReference>
<proteinExistence type="predicted"/>